<dbReference type="Proteomes" id="UP000014760">
    <property type="component" value="Unassembled WGS sequence"/>
</dbReference>
<feature type="compositionally biased region" description="Polar residues" evidence="1">
    <location>
        <begin position="533"/>
        <end position="543"/>
    </location>
</feature>
<proteinExistence type="predicted"/>
<accession>R7T386</accession>
<dbReference type="HOGENOM" id="CLU_027987_0_0_1"/>
<dbReference type="PANTHER" id="PTHR33538:SF1">
    <property type="entry name" value="PROTEIN BRAMBLEBERRY"/>
    <property type="match status" value="1"/>
</dbReference>
<dbReference type="EMBL" id="KB312532">
    <property type="protein sequence ID" value="ELT87036.1"/>
    <property type="molecule type" value="Genomic_DNA"/>
</dbReference>
<gene>
    <name evidence="4" type="ORF">CAPTEDRAFT_223313</name>
</gene>
<dbReference type="EMBL" id="AMQN01016094">
    <property type="status" value="NOT_ANNOTATED_CDS"/>
    <property type="molecule type" value="Genomic_DNA"/>
</dbReference>
<evidence type="ECO:0000256" key="2">
    <source>
        <dbReference type="SAM" id="Phobius"/>
    </source>
</evidence>
<reference evidence="4 6" key="2">
    <citation type="journal article" date="2013" name="Nature">
        <title>Insights into bilaterian evolution from three spiralian genomes.</title>
        <authorList>
            <person name="Simakov O."/>
            <person name="Marletaz F."/>
            <person name="Cho S.J."/>
            <person name="Edsinger-Gonzales E."/>
            <person name="Havlak P."/>
            <person name="Hellsten U."/>
            <person name="Kuo D.H."/>
            <person name="Larsson T."/>
            <person name="Lv J."/>
            <person name="Arendt D."/>
            <person name="Savage R."/>
            <person name="Osoegawa K."/>
            <person name="de Jong P."/>
            <person name="Grimwood J."/>
            <person name="Chapman J.A."/>
            <person name="Shapiro H."/>
            <person name="Aerts A."/>
            <person name="Otillar R.P."/>
            <person name="Terry A.Y."/>
            <person name="Boore J.L."/>
            <person name="Grigoriev I.V."/>
            <person name="Lindberg D.R."/>
            <person name="Seaver E.C."/>
            <person name="Weisblat D.A."/>
            <person name="Putnam N.H."/>
            <person name="Rokhsar D.S."/>
        </authorList>
    </citation>
    <scope>NUCLEOTIDE SEQUENCE</scope>
    <source>
        <strain evidence="4 6">I ESC-2004</strain>
    </source>
</reference>
<evidence type="ECO:0000313" key="5">
    <source>
        <dbReference type="EnsemblMetazoa" id="CapteP223313"/>
    </source>
</evidence>
<keyword evidence="2" id="KW-1133">Transmembrane helix</keyword>
<reference evidence="5" key="3">
    <citation type="submission" date="2015-06" db="UniProtKB">
        <authorList>
            <consortium name="EnsemblMetazoa"/>
        </authorList>
    </citation>
    <scope>IDENTIFICATION</scope>
</reference>
<feature type="chain" id="PRO_5008786594" description="Protein brambleberry" evidence="3">
    <location>
        <begin position="24"/>
        <end position="594"/>
    </location>
</feature>
<keyword evidence="6" id="KW-1185">Reference proteome</keyword>
<dbReference type="OrthoDB" id="5978806at2759"/>
<organism evidence="4">
    <name type="scientific">Capitella teleta</name>
    <name type="common">Polychaete worm</name>
    <dbReference type="NCBI Taxonomy" id="283909"/>
    <lineage>
        <taxon>Eukaryota</taxon>
        <taxon>Metazoa</taxon>
        <taxon>Spiralia</taxon>
        <taxon>Lophotrochozoa</taxon>
        <taxon>Annelida</taxon>
        <taxon>Polychaeta</taxon>
        <taxon>Sedentaria</taxon>
        <taxon>Scolecida</taxon>
        <taxon>Capitellidae</taxon>
        <taxon>Capitella</taxon>
    </lineage>
</organism>
<evidence type="ECO:0000313" key="6">
    <source>
        <dbReference type="Proteomes" id="UP000014760"/>
    </source>
</evidence>
<keyword evidence="2" id="KW-0812">Transmembrane</keyword>
<dbReference type="PANTHER" id="PTHR33538">
    <property type="entry name" value="PROTEIN GAMETE EXPRESSED 1"/>
    <property type="match status" value="1"/>
</dbReference>
<feature type="region of interest" description="Disordered" evidence="1">
    <location>
        <begin position="37"/>
        <end position="57"/>
    </location>
</feature>
<name>R7T386_CAPTE</name>
<protein>
    <recommendedName>
        <fullName evidence="7">Protein brambleberry</fullName>
    </recommendedName>
</protein>
<evidence type="ECO:0000256" key="3">
    <source>
        <dbReference type="SAM" id="SignalP"/>
    </source>
</evidence>
<feature type="signal peptide" evidence="3">
    <location>
        <begin position="1"/>
        <end position="23"/>
    </location>
</feature>
<feature type="transmembrane region" description="Helical" evidence="2">
    <location>
        <begin position="359"/>
        <end position="386"/>
    </location>
</feature>
<feature type="region of interest" description="Disordered" evidence="1">
    <location>
        <begin position="509"/>
        <end position="543"/>
    </location>
</feature>
<keyword evidence="3" id="KW-0732">Signal</keyword>
<dbReference type="STRING" id="283909.R7T386"/>
<reference evidence="6" key="1">
    <citation type="submission" date="2012-12" db="EMBL/GenBank/DDBJ databases">
        <authorList>
            <person name="Hellsten U."/>
            <person name="Grimwood J."/>
            <person name="Chapman J.A."/>
            <person name="Shapiro H."/>
            <person name="Aerts A."/>
            <person name="Otillar R.P."/>
            <person name="Terry A.Y."/>
            <person name="Boore J.L."/>
            <person name="Simakov O."/>
            <person name="Marletaz F."/>
            <person name="Cho S.-J."/>
            <person name="Edsinger-Gonzales E."/>
            <person name="Havlak P."/>
            <person name="Kuo D.-H."/>
            <person name="Larsson T."/>
            <person name="Lv J."/>
            <person name="Arendt D."/>
            <person name="Savage R."/>
            <person name="Osoegawa K."/>
            <person name="de Jong P."/>
            <person name="Lindberg D.R."/>
            <person name="Seaver E.C."/>
            <person name="Weisblat D.A."/>
            <person name="Putnam N.H."/>
            <person name="Grigoriev I.V."/>
            <person name="Rokhsar D.S."/>
        </authorList>
    </citation>
    <scope>NUCLEOTIDE SEQUENCE</scope>
    <source>
        <strain evidence="6">I ESC-2004</strain>
    </source>
</reference>
<evidence type="ECO:0008006" key="7">
    <source>
        <dbReference type="Google" id="ProtNLM"/>
    </source>
</evidence>
<dbReference type="EnsemblMetazoa" id="CapteT223313">
    <property type="protein sequence ID" value="CapteP223313"/>
    <property type="gene ID" value="CapteG223313"/>
</dbReference>
<dbReference type="InterPro" id="IPR040346">
    <property type="entry name" value="GEX1/Brambleberry"/>
</dbReference>
<dbReference type="PROSITE" id="PS51257">
    <property type="entry name" value="PROKAR_LIPOPROTEIN"/>
    <property type="match status" value="1"/>
</dbReference>
<sequence>MHFNRRFAFIFITMISCHSVVQADFIKWLFSDPDSDNQLAGDREDPASERQATPATSSVPFEMTIGDEKFQLQAQFVKDLSPLDYCHHKVIHNIRDACGDMTEEQMGKLAVHLLNCQLDAEKRETYLCNQEMTLAECTQSMDATVWNAYQIVSNRARAVCYAARQQQFRMRTEMTVNTLVETAESQLLSMLRMEESQRELKTATEDTLDVVHRGQERIVAAHGHLERTQAQISSSMSSNMYALMREKALIAAGNQELTEMTEAIKEKLDVTANEISNQGSQQKLNHEELIRDLDTIRQRAKAVWEKIDESTQDVLVYQEQTRKHYTDTIDNLSRINNTIANVYTALMHQKEVLENFIDWVVGFLGGTGDSVAILQVFFLHIGYLVLAAISASFLKTPIFTRVLLLIIVPMNALAELRGDSVQSLSFAAMTALIVLTTVVEQESITFSGLNTPDVKKLLNILEKMYESGTLSPQKNNVEQGSGDSVTHEITTKKQIYEQAKRDLMISLQDPPVNNRVDSPRLSTPLVSEKRSATPVNGSPRSSRALCLSTTKNNRPCKLMYINEMPTLTVYSASYRNKELCKNKKKPILTATRQY</sequence>
<dbReference type="AlphaFoldDB" id="R7T386"/>
<evidence type="ECO:0000256" key="1">
    <source>
        <dbReference type="SAM" id="MobiDB-lite"/>
    </source>
</evidence>
<evidence type="ECO:0000313" key="4">
    <source>
        <dbReference type="EMBL" id="ELT87036.1"/>
    </source>
</evidence>
<keyword evidence="2" id="KW-0472">Membrane</keyword>
<dbReference type="OMA" id="DHSMSEF"/>